<dbReference type="AlphaFoldDB" id="A0AAD6Z2L2"/>
<organism evidence="1 2">
    <name type="scientific">Mycena albidolilacea</name>
    <dbReference type="NCBI Taxonomy" id="1033008"/>
    <lineage>
        <taxon>Eukaryota</taxon>
        <taxon>Fungi</taxon>
        <taxon>Dikarya</taxon>
        <taxon>Basidiomycota</taxon>
        <taxon>Agaricomycotina</taxon>
        <taxon>Agaricomycetes</taxon>
        <taxon>Agaricomycetidae</taxon>
        <taxon>Agaricales</taxon>
        <taxon>Marasmiineae</taxon>
        <taxon>Mycenaceae</taxon>
        <taxon>Mycena</taxon>
    </lineage>
</organism>
<name>A0AAD6Z2L2_9AGAR</name>
<accession>A0AAD6Z2L2</accession>
<keyword evidence="2" id="KW-1185">Reference proteome</keyword>
<comment type="caution">
    <text evidence="1">The sequence shown here is derived from an EMBL/GenBank/DDBJ whole genome shotgun (WGS) entry which is preliminary data.</text>
</comment>
<dbReference type="EMBL" id="JARIHO010000100">
    <property type="protein sequence ID" value="KAJ7304639.1"/>
    <property type="molecule type" value="Genomic_DNA"/>
</dbReference>
<gene>
    <name evidence="1" type="ORF">DFH08DRAFT_50678</name>
</gene>
<evidence type="ECO:0000313" key="2">
    <source>
        <dbReference type="Proteomes" id="UP001218218"/>
    </source>
</evidence>
<proteinExistence type="predicted"/>
<protein>
    <submittedName>
        <fullName evidence="1">Uncharacterized protein</fullName>
    </submittedName>
</protein>
<evidence type="ECO:0000313" key="1">
    <source>
        <dbReference type="EMBL" id="KAJ7304639.1"/>
    </source>
</evidence>
<sequence length="150" mass="16981">MQIFPLLLQLSLLLFSIALSIYLWTIHYIITTIVFSPTGLGSLLYARMVISAVLSPDSPFQTSLSFFLKAVFKKSSIPKMWYQQFRGYWTDLLIPLHTTYTVFSQYWTSFTRAATQIAFMLPLCHTAEPLEPNIPIFSPPAPSPEIAAAI</sequence>
<reference evidence="1" key="1">
    <citation type="submission" date="2023-03" db="EMBL/GenBank/DDBJ databases">
        <title>Massive genome expansion in bonnet fungi (Mycena s.s.) driven by repeated elements and novel gene families across ecological guilds.</title>
        <authorList>
            <consortium name="Lawrence Berkeley National Laboratory"/>
            <person name="Harder C.B."/>
            <person name="Miyauchi S."/>
            <person name="Viragh M."/>
            <person name="Kuo A."/>
            <person name="Thoen E."/>
            <person name="Andreopoulos B."/>
            <person name="Lu D."/>
            <person name="Skrede I."/>
            <person name="Drula E."/>
            <person name="Henrissat B."/>
            <person name="Morin E."/>
            <person name="Kohler A."/>
            <person name="Barry K."/>
            <person name="LaButti K."/>
            <person name="Morin E."/>
            <person name="Salamov A."/>
            <person name="Lipzen A."/>
            <person name="Mereny Z."/>
            <person name="Hegedus B."/>
            <person name="Baldrian P."/>
            <person name="Stursova M."/>
            <person name="Weitz H."/>
            <person name="Taylor A."/>
            <person name="Grigoriev I.V."/>
            <person name="Nagy L.G."/>
            <person name="Martin F."/>
            <person name="Kauserud H."/>
        </authorList>
    </citation>
    <scope>NUCLEOTIDE SEQUENCE</scope>
    <source>
        <strain evidence="1">CBHHK002</strain>
    </source>
</reference>
<dbReference type="Proteomes" id="UP001218218">
    <property type="component" value="Unassembled WGS sequence"/>
</dbReference>